<protein>
    <submittedName>
        <fullName evidence="18">Cadherin-19-like</fullName>
    </submittedName>
</protein>
<dbReference type="GO" id="GO:0000902">
    <property type="term" value="P:cell morphogenesis"/>
    <property type="evidence" value="ECO:0007669"/>
    <property type="project" value="TreeGrafter"/>
</dbReference>
<evidence type="ECO:0000256" key="2">
    <source>
        <dbReference type="ARBA" id="ARBA00022475"/>
    </source>
</evidence>
<evidence type="ECO:0000256" key="10">
    <source>
        <dbReference type="ARBA" id="ARBA00023136"/>
    </source>
</evidence>
<dbReference type="Gene3D" id="2.60.40.60">
    <property type="entry name" value="Cadherins"/>
    <property type="match status" value="3"/>
</dbReference>
<dbReference type="SMART" id="SM00112">
    <property type="entry name" value="CA"/>
    <property type="match status" value="2"/>
</dbReference>
<keyword evidence="3 13" id="KW-0812">Transmembrane</keyword>
<proteinExistence type="predicted"/>
<evidence type="ECO:0000256" key="9">
    <source>
        <dbReference type="ARBA" id="ARBA00022989"/>
    </source>
</evidence>
<dbReference type="GO" id="GO:0007156">
    <property type="term" value="P:homophilic cell adhesion via plasma membrane adhesion molecules"/>
    <property type="evidence" value="ECO:0007669"/>
    <property type="project" value="InterPro"/>
</dbReference>
<dbReference type="GO" id="GO:0045296">
    <property type="term" value="F:cadherin binding"/>
    <property type="evidence" value="ECO:0007669"/>
    <property type="project" value="TreeGrafter"/>
</dbReference>
<keyword evidence="4" id="KW-0479">Metal-binding</keyword>
<evidence type="ECO:0000256" key="13">
    <source>
        <dbReference type="RuleBase" id="RU003318"/>
    </source>
</evidence>
<dbReference type="GO" id="GO:0008013">
    <property type="term" value="F:beta-catenin binding"/>
    <property type="evidence" value="ECO:0007669"/>
    <property type="project" value="TreeGrafter"/>
</dbReference>
<dbReference type="FunFam" id="2.60.40.60:FF:000123">
    <property type="entry name" value="Protocadherin beta 4"/>
    <property type="match status" value="1"/>
</dbReference>
<dbReference type="SUPFAM" id="SSF49313">
    <property type="entry name" value="Cadherin-like"/>
    <property type="match status" value="3"/>
</dbReference>
<gene>
    <name evidence="18" type="primary">LOC106555761</name>
</gene>
<comment type="function">
    <text evidence="14">Cadherins are calcium-dependent cell adhesion proteins.</text>
</comment>
<dbReference type="AlphaFoldDB" id="A0A6I9Z2P5"/>
<dbReference type="GO" id="GO:0034332">
    <property type="term" value="P:adherens junction organization"/>
    <property type="evidence" value="ECO:0007669"/>
    <property type="project" value="TreeGrafter"/>
</dbReference>
<dbReference type="PROSITE" id="PS50268">
    <property type="entry name" value="CADHERIN_2"/>
    <property type="match status" value="2"/>
</dbReference>
<dbReference type="OrthoDB" id="6252479at2759"/>
<organism evidence="17 18">
    <name type="scientific">Thamnophis sirtalis</name>
    <dbReference type="NCBI Taxonomy" id="35019"/>
    <lineage>
        <taxon>Eukaryota</taxon>
        <taxon>Metazoa</taxon>
        <taxon>Chordata</taxon>
        <taxon>Craniata</taxon>
        <taxon>Vertebrata</taxon>
        <taxon>Euteleostomi</taxon>
        <taxon>Lepidosauria</taxon>
        <taxon>Squamata</taxon>
        <taxon>Bifurcata</taxon>
        <taxon>Unidentata</taxon>
        <taxon>Episquamata</taxon>
        <taxon>Toxicofera</taxon>
        <taxon>Serpentes</taxon>
        <taxon>Colubroidea</taxon>
        <taxon>Colubridae</taxon>
        <taxon>Natricinae</taxon>
        <taxon>Thamnophis</taxon>
    </lineage>
</organism>
<evidence type="ECO:0000256" key="1">
    <source>
        <dbReference type="ARBA" id="ARBA00004251"/>
    </source>
</evidence>
<dbReference type="FunFam" id="4.10.900.10:FF:000001">
    <property type="entry name" value="Cadherin 2"/>
    <property type="match status" value="1"/>
</dbReference>
<evidence type="ECO:0000313" key="18">
    <source>
        <dbReference type="RefSeq" id="XP_013930140.1"/>
    </source>
</evidence>
<dbReference type="Gene3D" id="4.10.900.10">
    <property type="entry name" value="TCF3-CBD (Catenin binding domain)"/>
    <property type="match status" value="1"/>
</dbReference>
<evidence type="ECO:0000256" key="8">
    <source>
        <dbReference type="ARBA" id="ARBA00022889"/>
    </source>
</evidence>
<keyword evidence="7 12" id="KW-0106">Calcium</keyword>
<keyword evidence="17" id="KW-1185">Reference proteome</keyword>
<dbReference type="PANTHER" id="PTHR24027">
    <property type="entry name" value="CADHERIN-23"/>
    <property type="match status" value="1"/>
</dbReference>
<dbReference type="InterPro" id="IPR015919">
    <property type="entry name" value="Cadherin-like_sf"/>
</dbReference>
<evidence type="ECO:0000256" key="5">
    <source>
        <dbReference type="ARBA" id="ARBA00022729"/>
    </source>
</evidence>
<keyword evidence="2" id="KW-1003">Cell membrane</keyword>
<keyword evidence="8 13" id="KW-0130">Cell adhesion</keyword>
<comment type="subcellular location">
    <subcellularLocation>
        <location evidence="1 13">Cell membrane</location>
        <topology evidence="1 13">Single-pass type I membrane protein</topology>
    </subcellularLocation>
</comment>
<dbReference type="Pfam" id="PF00028">
    <property type="entry name" value="Cadherin"/>
    <property type="match status" value="2"/>
</dbReference>
<dbReference type="InterPro" id="IPR039808">
    <property type="entry name" value="Cadherin"/>
</dbReference>
<evidence type="ECO:0000256" key="4">
    <source>
        <dbReference type="ARBA" id="ARBA00022723"/>
    </source>
</evidence>
<dbReference type="GO" id="GO:0005509">
    <property type="term" value="F:calcium ion binding"/>
    <property type="evidence" value="ECO:0007669"/>
    <property type="project" value="UniProtKB-UniRule"/>
</dbReference>
<dbReference type="GO" id="GO:0016339">
    <property type="term" value="P:calcium-dependent cell-cell adhesion via plasma membrane cell adhesion molecules"/>
    <property type="evidence" value="ECO:0007669"/>
    <property type="project" value="TreeGrafter"/>
</dbReference>
<name>A0A6I9Z2P5_9SAUR</name>
<dbReference type="CDD" id="cd11304">
    <property type="entry name" value="Cadherin_repeat"/>
    <property type="match status" value="2"/>
</dbReference>
<keyword evidence="5" id="KW-0732">Signal</keyword>
<dbReference type="PANTHER" id="PTHR24027:SF323">
    <property type="entry name" value="CADHERIN-19"/>
    <property type="match status" value="1"/>
</dbReference>
<dbReference type="FunFam" id="2.60.40.60:FF:000012">
    <property type="entry name" value="Cadherin 24"/>
    <property type="match status" value="1"/>
</dbReference>
<keyword evidence="10 15" id="KW-0472">Membrane</keyword>
<dbReference type="GO" id="GO:0016477">
    <property type="term" value="P:cell migration"/>
    <property type="evidence" value="ECO:0007669"/>
    <property type="project" value="TreeGrafter"/>
</dbReference>
<reference evidence="18" key="1">
    <citation type="submission" date="2025-08" db="UniProtKB">
        <authorList>
            <consortium name="RefSeq"/>
        </authorList>
    </citation>
    <scope>IDENTIFICATION</scope>
    <source>
        <tissue evidence="18">Skeletal muscle</tissue>
    </source>
</reference>
<keyword evidence="11" id="KW-0325">Glycoprotein</keyword>
<dbReference type="InterPro" id="IPR000233">
    <property type="entry name" value="Cadherin_Y-type_LIR"/>
</dbReference>
<evidence type="ECO:0000256" key="7">
    <source>
        <dbReference type="ARBA" id="ARBA00022837"/>
    </source>
</evidence>
<feature type="transmembrane region" description="Helical" evidence="15">
    <location>
        <begin position="261"/>
        <end position="282"/>
    </location>
</feature>
<dbReference type="PRINTS" id="PR00205">
    <property type="entry name" value="CADHERIN"/>
</dbReference>
<feature type="domain" description="Cadherin" evidence="16">
    <location>
        <begin position="110"/>
        <end position="244"/>
    </location>
</feature>
<evidence type="ECO:0000256" key="14">
    <source>
        <dbReference type="RuleBase" id="RU004357"/>
    </source>
</evidence>
<dbReference type="InterPro" id="IPR027397">
    <property type="entry name" value="Catenin-bd_sf"/>
</dbReference>
<evidence type="ECO:0000256" key="11">
    <source>
        <dbReference type="ARBA" id="ARBA00023180"/>
    </source>
</evidence>
<accession>A0A6I9Z2P5</accession>
<dbReference type="GO" id="GO:0005912">
    <property type="term" value="C:adherens junction"/>
    <property type="evidence" value="ECO:0007669"/>
    <property type="project" value="TreeGrafter"/>
</dbReference>
<sequence>MNVSEAAPVGTILGKIMANDSDIGDNAAMDYIIEDDNPPIICIITNTDTQEGIVILNKTVDYESQRAYKIKVKGINRHVEKHFLEKDAKFEDETILRIIVKDADEPPVFLLEEFFMEVAEDNLNGSFVGTVSARDPDDIDSPIRYSITHHKYLKTFFSINAHNGTISINGLLDREKQIWHNLTVTAIESNNTARIFTTRSRFHHSEQFLYLLPILIVDNGIPALTGTSTLTVTVCDCNEEVSLLSCRYGAFLISMGISVQALVAIVACLLIILVFVLAVVALKHQTKPAAFHEKGEIFRENIFKYDDEGGGEQDTEAFDISALRPQTVLRPHKPRRNITTEIQSLYRQSLQVGPESAIFREFINQKLEEANCDPDVPPYDSLQIFAFEGTGSLAGSLSSLESNSVGSFMNDHYDYLVELRPQIKSPGSMNGHSSAEWLSVKKC</sequence>
<dbReference type="Proteomes" id="UP000504617">
    <property type="component" value="Unplaced"/>
</dbReference>
<dbReference type="GO" id="GO:0044331">
    <property type="term" value="P:cell-cell adhesion mediated by cadherin"/>
    <property type="evidence" value="ECO:0007669"/>
    <property type="project" value="TreeGrafter"/>
</dbReference>
<evidence type="ECO:0000259" key="16">
    <source>
        <dbReference type="PROSITE" id="PS50268"/>
    </source>
</evidence>
<dbReference type="GeneID" id="106555761"/>
<feature type="domain" description="Cadherin" evidence="16">
    <location>
        <begin position="3"/>
        <end position="109"/>
    </location>
</feature>
<keyword evidence="9 15" id="KW-1133">Transmembrane helix</keyword>
<dbReference type="InterPro" id="IPR002126">
    <property type="entry name" value="Cadherin-like_dom"/>
</dbReference>
<evidence type="ECO:0000256" key="6">
    <source>
        <dbReference type="ARBA" id="ARBA00022737"/>
    </source>
</evidence>
<dbReference type="RefSeq" id="XP_013930140.1">
    <property type="nucleotide sequence ID" value="XM_014074665.1"/>
</dbReference>
<dbReference type="KEGG" id="tsr:106555761"/>
<keyword evidence="6" id="KW-0677">Repeat</keyword>
<evidence type="ECO:0000256" key="3">
    <source>
        <dbReference type="ARBA" id="ARBA00022692"/>
    </source>
</evidence>
<evidence type="ECO:0000256" key="15">
    <source>
        <dbReference type="SAM" id="Phobius"/>
    </source>
</evidence>
<dbReference type="GO" id="GO:0016342">
    <property type="term" value="C:catenin complex"/>
    <property type="evidence" value="ECO:0007669"/>
    <property type="project" value="TreeGrafter"/>
</dbReference>
<dbReference type="GO" id="GO:0007043">
    <property type="term" value="P:cell-cell junction assembly"/>
    <property type="evidence" value="ECO:0007669"/>
    <property type="project" value="TreeGrafter"/>
</dbReference>
<dbReference type="Pfam" id="PF01049">
    <property type="entry name" value="CADH_Y-type_LIR"/>
    <property type="match status" value="1"/>
</dbReference>
<evidence type="ECO:0000256" key="12">
    <source>
        <dbReference type="PROSITE-ProRule" id="PRU00043"/>
    </source>
</evidence>
<evidence type="ECO:0000313" key="17">
    <source>
        <dbReference type="Proteomes" id="UP000504617"/>
    </source>
</evidence>